<evidence type="ECO:0000256" key="2">
    <source>
        <dbReference type="ARBA" id="ARBA00022737"/>
    </source>
</evidence>
<feature type="domain" description="F-box" evidence="4">
    <location>
        <begin position="1"/>
        <end position="47"/>
    </location>
</feature>
<dbReference type="EMBL" id="JAKKPZ010000001">
    <property type="protein sequence ID" value="KAI1728595.1"/>
    <property type="molecule type" value="Genomic_DNA"/>
</dbReference>
<dbReference type="InterPro" id="IPR001810">
    <property type="entry name" value="F-box_dom"/>
</dbReference>
<dbReference type="InterPro" id="IPR001680">
    <property type="entry name" value="WD40_rpt"/>
</dbReference>
<keyword evidence="2" id="KW-0677">Repeat</keyword>
<dbReference type="SMART" id="SM00256">
    <property type="entry name" value="FBOX"/>
    <property type="match status" value="1"/>
</dbReference>
<proteinExistence type="predicted"/>
<evidence type="ECO:0000256" key="1">
    <source>
        <dbReference type="ARBA" id="ARBA00022574"/>
    </source>
</evidence>
<dbReference type="SUPFAM" id="SSF81383">
    <property type="entry name" value="F-box domain"/>
    <property type="match status" value="1"/>
</dbReference>
<dbReference type="SMART" id="SM00320">
    <property type="entry name" value="WD40"/>
    <property type="match status" value="3"/>
</dbReference>
<reference evidence="5" key="1">
    <citation type="submission" date="2022-01" db="EMBL/GenBank/DDBJ databases">
        <title>Genome Sequence Resource for Two Populations of Ditylenchus destructor, the Migratory Endoparasitic Phytonematode.</title>
        <authorList>
            <person name="Zhang H."/>
            <person name="Lin R."/>
            <person name="Xie B."/>
        </authorList>
    </citation>
    <scope>NUCLEOTIDE SEQUENCE</scope>
    <source>
        <strain evidence="5">BazhouSP</strain>
    </source>
</reference>
<dbReference type="SUPFAM" id="SSF50978">
    <property type="entry name" value="WD40 repeat-like"/>
    <property type="match status" value="1"/>
</dbReference>
<dbReference type="InterPro" id="IPR015943">
    <property type="entry name" value="WD40/YVTN_repeat-like_dom_sf"/>
</dbReference>
<keyword evidence="1" id="KW-0853">WD repeat</keyword>
<dbReference type="AlphaFoldDB" id="A0AAD4NH43"/>
<dbReference type="InterPro" id="IPR036322">
    <property type="entry name" value="WD40_repeat_dom_sf"/>
</dbReference>
<evidence type="ECO:0000313" key="6">
    <source>
        <dbReference type="Proteomes" id="UP001201812"/>
    </source>
</evidence>
<comment type="caution">
    <text evidence="5">The sequence shown here is derived from an EMBL/GenBank/DDBJ whole genome shotgun (WGS) entry which is preliminary data.</text>
</comment>
<evidence type="ECO:0000259" key="4">
    <source>
        <dbReference type="PROSITE" id="PS50181"/>
    </source>
</evidence>
<dbReference type="Pfam" id="PF12937">
    <property type="entry name" value="F-box-like"/>
    <property type="match status" value="1"/>
</dbReference>
<evidence type="ECO:0000256" key="3">
    <source>
        <dbReference type="SAM" id="MobiDB-lite"/>
    </source>
</evidence>
<dbReference type="Gene3D" id="1.20.1280.50">
    <property type="match status" value="1"/>
</dbReference>
<dbReference type="PANTHER" id="PTHR19848">
    <property type="entry name" value="WD40 REPEAT PROTEIN"/>
    <property type="match status" value="1"/>
</dbReference>
<dbReference type="Proteomes" id="UP001201812">
    <property type="component" value="Unassembled WGS sequence"/>
</dbReference>
<sequence length="486" mass="55138">MYLHELPHDILLEIFEYVSEVDLWRNVRITCCRFNSILRANTFWLNRAQKCHGFQLPERLKPAAEEIVAGVKICVAVKSASQKWAQQSVLASPQSHQVQFGTVDAVKIFRASNKHRFCLTGARDRSIVLWDMERIATVCDKENWAVARGWIWDIANIGERTFYSASWDSTLKQFHINEGEIKSGLEWSFDAAVLSCVSNDENTLYISTFNKGPIMCDIRTGNRPVKQLNCHNSRSVFGMATEEGSNYVYSIGEDNHLRAVDVRMFDVVLSHNAEHQISHVDFSSGYLAISLRNGLVQFFEPNTLNLENKLQMEFDRTVKNTGHVCLSLSRGATACAYDYSMKILSAGLNPNLLGETSVEAAITEMDMSRNTLAVGMSIGSIFYVQFCKLLFWQKITSMVKFSRLALCSSIRYEWALDLKDPLRQFKQHCDEMNQFEGLFDDEEWLNQNMDLGLMEVDTEDSTDSEAQVGSNGKKRNSHTIDADGAC</sequence>
<name>A0AAD4NH43_9BILA</name>
<protein>
    <submittedName>
        <fullName evidence="5">F-box-like domain-containing protein</fullName>
    </submittedName>
</protein>
<dbReference type="PANTHER" id="PTHR19848:SF8">
    <property type="entry name" value="F-BOX AND WD REPEAT DOMAIN CONTAINING 7"/>
    <property type="match status" value="1"/>
</dbReference>
<dbReference type="PROSITE" id="PS50181">
    <property type="entry name" value="FBOX"/>
    <property type="match status" value="1"/>
</dbReference>
<accession>A0AAD4NH43</accession>
<evidence type="ECO:0000313" key="5">
    <source>
        <dbReference type="EMBL" id="KAI1728595.1"/>
    </source>
</evidence>
<dbReference type="Gene3D" id="2.130.10.10">
    <property type="entry name" value="YVTN repeat-like/Quinoprotein amine dehydrogenase"/>
    <property type="match status" value="1"/>
</dbReference>
<gene>
    <name evidence="5" type="ORF">DdX_00790</name>
</gene>
<feature type="region of interest" description="Disordered" evidence="3">
    <location>
        <begin position="460"/>
        <end position="486"/>
    </location>
</feature>
<dbReference type="InterPro" id="IPR036047">
    <property type="entry name" value="F-box-like_dom_sf"/>
</dbReference>
<organism evidence="5 6">
    <name type="scientific">Ditylenchus destructor</name>
    <dbReference type="NCBI Taxonomy" id="166010"/>
    <lineage>
        <taxon>Eukaryota</taxon>
        <taxon>Metazoa</taxon>
        <taxon>Ecdysozoa</taxon>
        <taxon>Nematoda</taxon>
        <taxon>Chromadorea</taxon>
        <taxon>Rhabditida</taxon>
        <taxon>Tylenchina</taxon>
        <taxon>Tylenchomorpha</taxon>
        <taxon>Sphaerularioidea</taxon>
        <taxon>Anguinidae</taxon>
        <taxon>Anguininae</taxon>
        <taxon>Ditylenchus</taxon>
    </lineage>
</organism>
<keyword evidence="6" id="KW-1185">Reference proteome</keyword>